<keyword evidence="1" id="KW-0472">Membrane</keyword>
<keyword evidence="1" id="KW-0812">Transmembrane</keyword>
<evidence type="ECO:0000259" key="2">
    <source>
        <dbReference type="PROSITE" id="PS50011"/>
    </source>
</evidence>
<keyword evidence="4" id="KW-1185">Reference proteome</keyword>
<dbReference type="PROSITE" id="PS50011">
    <property type="entry name" value="PROTEIN_KINASE_DOM"/>
    <property type="match status" value="1"/>
</dbReference>
<dbReference type="AlphaFoldDB" id="A0A2P4XIE1"/>
<sequence>MIQQALRFLAIHAILTWRIVVGASYVLGVLYSETNCGDTPYNVIIADGLGTVDTTTCTNIDSCTTYTESSGKFVCTTDFKQAVEDLFGGSPYLLMESFSCGDFGTGLAVFASGNCEGSTDFSTFLIASLNTNGSASVQYFKESTCSPNSAKSLHIIDADTINGDVCDTSGYKWYSNNYEVADDNTPTVLRDENTNADTLAPSLVSDDEITNGSKNVGTPAPSPVPSPIWQIRSDTGFNTAAIVGIGIGSVGVIILIILLIICFKRRSIAKPTESQLHSQKVSNLPMLAAGLWNDEIIVAKRIPRDKVHIKNLLSRGAYGEVYSGLFNGWQVAVKMLLPVTRTNLQHVNEFLAEAKMTATMDHPHIVSFVGVAWDSLSDLCVVLEFVDGGDLRMLLNKYQDMHEAVGFNRQKVSIALQVCHALTYLHSLMPPIIHRDLKSRNILLNRDMEAKLSDFGISRERMERTMTAGVGTSLWMAPEVMLGERYDDKADMFSFGVLLSELDVHTL</sequence>
<comment type="caution">
    <text evidence="3">The sequence shown here is derived from an EMBL/GenBank/DDBJ whole genome shotgun (WGS) entry which is preliminary data.</text>
</comment>
<dbReference type="InterPro" id="IPR008271">
    <property type="entry name" value="Ser/Thr_kinase_AS"/>
</dbReference>
<dbReference type="InterPro" id="IPR001245">
    <property type="entry name" value="Ser-Thr/Tyr_kinase_cat_dom"/>
</dbReference>
<dbReference type="GO" id="GO:0004674">
    <property type="term" value="F:protein serine/threonine kinase activity"/>
    <property type="evidence" value="ECO:0007669"/>
    <property type="project" value="TreeGrafter"/>
</dbReference>
<dbReference type="PANTHER" id="PTHR44329:SF214">
    <property type="entry name" value="PROTEIN KINASE DOMAIN-CONTAINING PROTEIN"/>
    <property type="match status" value="1"/>
</dbReference>
<dbReference type="PROSITE" id="PS00108">
    <property type="entry name" value="PROTEIN_KINASE_ST"/>
    <property type="match status" value="1"/>
</dbReference>
<dbReference type="OrthoDB" id="73209at2759"/>
<dbReference type="Proteomes" id="UP000237271">
    <property type="component" value="Unassembled WGS sequence"/>
</dbReference>
<protein>
    <submittedName>
        <fullName evidence="3">TKL protein kinase</fullName>
    </submittedName>
</protein>
<gene>
    <name evidence="3" type="ORF">PHPALM_18985</name>
</gene>
<dbReference type="PANTHER" id="PTHR44329">
    <property type="entry name" value="SERINE/THREONINE-PROTEIN KINASE TNNI3K-RELATED"/>
    <property type="match status" value="1"/>
</dbReference>
<name>A0A2P4XIE1_9STRA</name>
<evidence type="ECO:0000256" key="1">
    <source>
        <dbReference type="SAM" id="Phobius"/>
    </source>
</evidence>
<keyword evidence="3" id="KW-0418">Kinase</keyword>
<feature type="non-terminal residue" evidence="3">
    <location>
        <position position="507"/>
    </location>
</feature>
<dbReference type="SMART" id="SM00220">
    <property type="entry name" value="S_TKc"/>
    <property type="match status" value="1"/>
</dbReference>
<keyword evidence="3" id="KW-0808">Transferase</keyword>
<feature type="domain" description="Protein kinase" evidence="2">
    <location>
        <begin position="307"/>
        <end position="507"/>
    </location>
</feature>
<dbReference type="SUPFAM" id="SSF56112">
    <property type="entry name" value="Protein kinase-like (PK-like)"/>
    <property type="match status" value="1"/>
</dbReference>
<dbReference type="Gene3D" id="1.10.510.10">
    <property type="entry name" value="Transferase(Phosphotransferase) domain 1"/>
    <property type="match status" value="1"/>
</dbReference>
<feature type="transmembrane region" description="Helical" evidence="1">
    <location>
        <begin position="240"/>
        <end position="263"/>
    </location>
</feature>
<reference evidence="3 4" key="1">
    <citation type="journal article" date="2017" name="Genome Biol. Evol.">
        <title>Phytophthora megakarya and P. palmivora, closely related causal agents of cacao black pod rot, underwent increases in genome sizes and gene numbers by different mechanisms.</title>
        <authorList>
            <person name="Ali S.S."/>
            <person name="Shao J."/>
            <person name="Lary D.J."/>
            <person name="Kronmiller B."/>
            <person name="Shen D."/>
            <person name="Strem M.D."/>
            <person name="Amoako-Attah I."/>
            <person name="Akrofi A.Y."/>
            <person name="Begoude B.A."/>
            <person name="Ten Hoopen G.M."/>
            <person name="Coulibaly K."/>
            <person name="Kebe B.I."/>
            <person name="Melnick R.L."/>
            <person name="Guiltinan M.J."/>
            <person name="Tyler B.M."/>
            <person name="Meinhardt L.W."/>
            <person name="Bailey B.A."/>
        </authorList>
    </citation>
    <scope>NUCLEOTIDE SEQUENCE [LARGE SCALE GENOMIC DNA]</scope>
    <source>
        <strain evidence="4">sbr112.9</strain>
    </source>
</reference>
<keyword evidence="1" id="KW-1133">Transmembrane helix</keyword>
<dbReference type="Pfam" id="PF07714">
    <property type="entry name" value="PK_Tyr_Ser-Thr"/>
    <property type="match status" value="1"/>
</dbReference>
<dbReference type="InterPro" id="IPR000719">
    <property type="entry name" value="Prot_kinase_dom"/>
</dbReference>
<dbReference type="InterPro" id="IPR011009">
    <property type="entry name" value="Kinase-like_dom_sf"/>
</dbReference>
<evidence type="ECO:0000313" key="3">
    <source>
        <dbReference type="EMBL" id="POM65318.1"/>
    </source>
</evidence>
<organism evidence="3 4">
    <name type="scientific">Phytophthora palmivora</name>
    <dbReference type="NCBI Taxonomy" id="4796"/>
    <lineage>
        <taxon>Eukaryota</taxon>
        <taxon>Sar</taxon>
        <taxon>Stramenopiles</taxon>
        <taxon>Oomycota</taxon>
        <taxon>Peronosporomycetes</taxon>
        <taxon>Peronosporales</taxon>
        <taxon>Peronosporaceae</taxon>
        <taxon>Phytophthora</taxon>
    </lineage>
</organism>
<dbReference type="InterPro" id="IPR051681">
    <property type="entry name" value="Ser/Thr_Kinases-Pseudokinases"/>
</dbReference>
<proteinExistence type="predicted"/>
<dbReference type="EMBL" id="NCKW01010316">
    <property type="protein sequence ID" value="POM65318.1"/>
    <property type="molecule type" value="Genomic_DNA"/>
</dbReference>
<accession>A0A2P4XIE1</accession>
<evidence type="ECO:0000313" key="4">
    <source>
        <dbReference type="Proteomes" id="UP000237271"/>
    </source>
</evidence>
<dbReference type="GO" id="GO:0005524">
    <property type="term" value="F:ATP binding"/>
    <property type="evidence" value="ECO:0007669"/>
    <property type="project" value="InterPro"/>
</dbReference>